<evidence type="ECO:0000313" key="1">
    <source>
        <dbReference type="EMBL" id="KAH7993784.1"/>
    </source>
</evidence>
<dbReference type="Proteomes" id="UP000827872">
    <property type="component" value="Linkage Group LG03"/>
</dbReference>
<reference evidence="1" key="1">
    <citation type="submission" date="2021-08" db="EMBL/GenBank/DDBJ databases">
        <title>The first chromosome-level gecko genome reveals the dynamic sex chromosomes of Neotropical dwarf geckos (Sphaerodactylidae: Sphaerodactylus).</title>
        <authorList>
            <person name="Pinto B.J."/>
            <person name="Keating S.E."/>
            <person name="Gamble T."/>
        </authorList>
    </citation>
    <scope>NUCLEOTIDE SEQUENCE</scope>
    <source>
        <strain evidence="1">TG3544</strain>
    </source>
</reference>
<comment type="caution">
    <text evidence="1">The sequence shown here is derived from an EMBL/GenBank/DDBJ whole genome shotgun (WGS) entry which is preliminary data.</text>
</comment>
<accession>A0ACB8EMJ5</accession>
<organism evidence="1 2">
    <name type="scientific">Sphaerodactylus townsendi</name>
    <dbReference type="NCBI Taxonomy" id="933632"/>
    <lineage>
        <taxon>Eukaryota</taxon>
        <taxon>Metazoa</taxon>
        <taxon>Chordata</taxon>
        <taxon>Craniata</taxon>
        <taxon>Vertebrata</taxon>
        <taxon>Euteleostomi</taxon>
        <taxon>Lepidosauria</taxon>
        <taxon>Squamata</taxon>
        <taxon>Bifurcata</taxon>
        <taxon>Gekkota</taxon>
        <taxon>Sphaerodactylidae</taxon>
        <taxon>Sphaerodactylus</taxon>
    </lineage>
</organism>
<dbReference type="EMBL" id="CM037616">
    <property type="protein sequence ID" value="KAH7993784.1"/>
    <property type="molecule type" value="Genomic_DNA"/>
</dbReference>
<keyword evidence="2" id="KW-1185">Reference proteome</keyword>
<sequence>MADPAAVREGQGEIFKLEGASNTANGTAEEYHTFPYGSGTSAHFRHSKPWNVAALCSLQHGQVGVGSPVSTGLGPPEHLMVSSLSKQRPWEASWCTTLRGSCAREAFLAFLGRPSTPML</sequence>
<gene>
    <name evidence="1" type="ORF">K3G42_032305</name>
</gene>
<proteinExistence type="predicted"/>
<name>A0ACB8EMJ5_9SAUR</name>
<evidence type="ECO:0000313" key="2">
    <source>
        <dbReference type="Proteomes" id="UP000827872"/>
    </source>
</evidence>
<protein>
    <submittedName>
        <fullName evidence="1">Uncharacterized protein</fullName>
    </submittedName>
</protein>